<dbReference type="GO" id="GO:0004252">
    <property type="term" value="F:serine-type endopeptidase activity"/>
    <property type="evidence" value="ECO:0007669"/>
    <property type="project" value="InterPro"/>
</dbReference>
<dbReference type="AlphaFoldDB" id="A0AAX4PBP7"/>
<sequence length="428" mass="44581">MQPTASACRLAAACSSGRRQRRRVRREATRQGDENSSSWWTPPLDAKAKLRLAAKGSVAALSILLALESGIDHDLLAPVFGPDRVQVASALPASGGAASLMAEEDAVTTIFRENTASVVNITNLQQGRMGGSLDITEVPVGTGTGFVWDDKGHVITNFHVIKGASDVKVTLIDKNSYAATVVGFDEDKDIAILTLQGVNPRDLIPIRVGRSGGLLVGQTVFAIGNPFGLDHTMSSGIVSGLGRVIQSQSGRPIRGAIQTDAAINPGNSGGPLLDRKGQLIGVNTAILDPTGRGANVGVGFAIPVDTVRGIVEQIITYGKIVRPYLGITLAPDQALAQLGRKGVLVLDVPANSPASGRLQPTYRSLTGIVLGDVIVAVDGKPVEGSGDLYGCLDALKVGDTVRLTVERGKGSREEVSITLGGKTTTFES</sequence>
<evidence type="ECO:0000313" key="8">
    <source>
        <dbReference type="Proteomes" id="UP001472866"/>
    </source>
</evidence>
<accession>A0AAX4PBP7</accession>
<keyword evidence="2 7" id="KW-0645">Protease</keyword>
<dbReference type="Proteomes" id="UP001472866">
    <property type="component" value="Chromosome 07"/>
</dbReference>
<dbReference type="InterPro" id="IPR009003">
    <property type="entry name" value="Peptidase_S1_PA"/>
</dbReference>
<dbReference type="Pfam" id="PF13365">
    <property type="entry name" value="Trypsin_2"/>
    <property type="match status" value="1"/>
</dbReference>
<dbReference type="PANTHER" id="PTHR43343">
    <property type="entry name" value="PEPTIDASE S12"/>
    <property type="match status" value="1"/>
</dbReference>
<dbReference type="PANTHER" id="PTHR43343:SF2">
    <property type="entry name" value="PDZ DOMAIN-CONTAINING PROTEIN"/>
    <property type="match status" value="1"/>
</dbReference>
<dbReference type="Pfam" id="PF13180">
    <property type="entry name" value="PDZ_2"/>
    <property type="match status" value="1"/>
</dbReference>
<organism evidence="7 8">
    <name type="scientific">Chloropicon roscoffensis</name>
    <dbReference type="NCBI Taxonomy" id="1461544"/>
    <lineage>
        <taxon>Eukaryota</taxon>
        <taxon>Viridiplantae</taxon>
        <taxon>Chlorophyta</taxon>
        <taxon>Chloropicophyceae</taxon>
        <taxon>Chloropicales</taxon>
        <taxon>Chloropicaceae</taxon>
        <taxon>Chloropicon</taxon>
    </lineage>
</organism>
<dbReference type="InterPro" id="IPR036034">
    <property type="entry name" value="PDZ_sf"/>
</dbReference>
<keyword evidence="8" id="KW-1185">Reference proteome</keyword>
<evidence type="ECO:0000259" key="6">
    <source>
        <dbReference type="PROSITE" id="PS50106"/>
    </source>
</evidence>
<dbReference type="SMART" id="SM00228">
    <property type="entry name" value="PDZ"/>
    <property type="match status" value="1"/>
</dbReference>
<dbReference type="GO" id="GO:0006508">
    <property type="term" value="P:proteolysis"/>
    <property type="evidence" value="ECO:0007669"/>
    <property type="project" value="UniProtKB-KW"/>
</dbReference>
<name>A0AAX4PBP7_9CHLO</name>
<evidence type="ECO:0000256" key="1">
    <source>
        <dbReference type="ARBA" id="ARBA00010541"/>
    </source>
</evidence>
<comment type="similarity">
    <text evidence="1">Belongs to the peptidase S1C family.</text>
</comment>
<dbReference type="InterPro" id="IPR043504">
    <property type="entry name" value="Peptidase_S1_PA_chymotrypsin"/>
</dbReference>
<dbReference type="InterPro" id="IPR051201">
    <property type="entry name" value="Chloro_Bact_Ser_Proteases"/>
</dbReference>
<feature type="domain" description="PDZ" evidence="6">
    <location>
        <begin position="314"/>
        <end position="409"/>
    </location>
</feature>
<keyword evidence="3" id="KW-0378">Hydrolase</keyword>
<dbReference type="FunFam" id="2.40.10.10:FF:000001">
    <property type="entry name" value="Periplasmic serine protease DegS"/>
    <property type="match status" value="1"/>
</dbReference>
<dbReference type="SUPFAM" id="SSF50494">
    <property type="entry name" value="Trypsin-like serine proteases"/>
    <property type="match status" value="1"/>
</dbReference>
<dbReference type="InterPro" id="IPR001478">
    <property type="entry name" value="PDZ"/>
</dbReference>
<dbReference type="EMBL" id="CP151507">
    <property type="protein sequence ID" value="WZN63154.1"/>
    <property type="molecule type" value="Genomic_DNA"/>
</dbReference>
<dbReference type="CDD" id="cd00990">
    <property type="entry name" value="cpPDZ_AtDEGP1-like"/>
    <property type="match status" value="1"/>
</dbReference>
<dbReference type="Gene3D" id="2.30.42.10">
    <property type="match status" value="1"/>
</dbReference>
<evidence type="ECO:0000256" key="2">
    <source>
        <dbReference type="ARBA" id="ARBA00022670"/>
    </source>
</evidence>
<dbReference type="InterPro" id="IPR039382">
    <property type="entry name" value="DEGP1/8_PDZ_dom"/>
</dbReference>
<gene>
    <name evidence="7" type="ORF">HKI87_07g46990</name>
</gene>
<dbReference type="Gene3D" id="2.40.10.10">
    <property type="entry name" value="Trypsin-like serine proteases"/>
    <property type="match status" value="2"/>
</dbReference>
<keyword evidence="4" id="KW-0720">Serine protease</keyword>
<proteinExistence type="inferred from homology"/>
<dbReference type="PROSITE" id="PS50106">
    <property type="entry name" value="PDZ"/>
    <property type="match status" value="1"/>
</dbReference>
<dbReference type="InterPro" id="IPR001940">
    <property type="entry name" value="Peptidase_S1C"/>
</dbReference>
<evidence type="ECO:0000256" key="4">
    <source>
        <dbReference type="ARBA" id="ARBA00022825"/>
    </source>
</evidence>
<evidence type="ECO:0000313" key="7">
    <source>
        <dbReference type="EMBL" id="WZN63154.1"/>
    </source>
</evidence>
<feature type="region of interest" description="Disordered" evidence="5">
    <location>
        <begin position="19"/>
        <end position="40"/>
    </location>
</feature>
<evidence type="ECO:0000256" key="3">
    <source>
        <dbReference type="ARBA" id="ARBA00022801"/>
    </source>
</evidence>
<reference evidence="7 8" key="1">
    <citation type="submission" date="2024-03" db="EMBL/GenBank/DDBJ databases">
        <title>Complete genome sequence of the green alga Chloropicon roscoffensis RCC1871.</title>
        <authorList>
            <person name="Lemieux C."/>
            <person name="Pombert J.-F."/>
            <person name="Otis C."/>
            <person name="Turmel M."/>
        </authorList>
    </citation>
    <scope>NUCLEOTIDE SEQUENCE [LARGE SCALE GENOMIC DNA]</scope>
    <source>
        <strain evidence="7 8">RCC1871</strain>
    </source>
</reference>
<protein>
    <submittedName>
        <fullName evidence="7">Protease Do-like</fullName>
    </submittedName>
</protein>
<dbReference type="SUPFAM" id="SSF50156">
    <property type="entry name" value="PDZ domain-like"/>
    <property type="match status" value="1"/>
</dbReference>
<dbReference type="PRINTS" id="PR00834">
    <property type="entry name" value="PROTEASES2C"/>
</dbReference>
<evidence type="ECO:0000256" key="5">
    <source>
        <dbReference type="SAM" id="MobiDB-lite"/>
    </source>
</evidence>